<dbReference type="AlphaFoldDB" id="K0TIW1"/>
<comment type="caution">
    <text evidence="2">The sequence shown here is derived from an EMBL/GenBank/DDBJ whole genome shotgun (WGS) entry which is preliminary data.</text>
</comment>
<feature type="region of interest" description="Disordered" evidence="1">
    <location>
        <begin position="1"/>
        <end position="30"/>
    </location>
</feature>
<organism evidence="2 3">
    <name type="scientific">Thalassiosira oceanica</name>
    <name type="common">Marine diatom</name>
    <dbReference type="NCBI Taxonomy" id="159749"/>
    <lineage>
        <taxon>Eukaryota</taxon>
        <taxon>Sar</taxon>
        <taxon>Stramenopiles</taxon>
        <taxon>Ochrophyta</taxon>
        <taxon>Bacillariophyta</taxon>
        <taxon>Coscinodiscophyceae</taxon>
        <taxon>Thalassiosirophycidae</taxon>
        <taxon>Thalassiosirales</taxon>
        <taxon>Thalassiosiraceae</taxon>
        <taxon>Thalassiosira</taxon>
    </lineage>
</organism>
<feature type="compositionally biased region" description="Polar residues" evidence="1">
    <location>
        <begin position="96"/>
        <end position="108"/>
    </location>
</feature>
<evidence type="ECO:0000313" key="2">
    <source>
        <dbReference type="EMBL" id="EJK73736.1"/>
    </source>
</evidence>
<reference evidence="2 3" key="1">
    <citation type="journal article" date="2012" name="Genome Biol.">
        <title>Genome and low-iron response of an oceanic diatom adapted to chronic iron limitation.</title>
        <authorList>
            <person name="Lommer M."/>
            <person name="Specht M."/>
            <person name="Roy A.S."/>
            <person name="Kraemer L."/>
            <person name="Andreson R."/>
            <person name="Gutowska M.A."/>
            <person name="Wolf J."/>
            <person name="Bergner S.V."/>
            <person name="Schilhabel M.B."/>
            <person name="Klostermeier U.C."/>
            <person name="Beiko R.G."/>
            <person name="Rosenstiel P."/>
            <person name="Hippler M."/>
            <person name="Laroche J."/>
        </authorList>
    </citation>
    <scope>NUCLEOTIDE SEQUENCE [LARGE SCALE GENOMIC DNA]</scope>
    <source>
        <strain evidence="2 3">CCMP1005</strain>
    </source>
</reference>
<dbReference type="Proteomes" id="UP000266841">
    <property type="component" value="Unassembled WGS sequence"/>
</dbReference>
<accession>K0TIW1</accession>
<evidence type="ECO:0000256" key="1">
    <source>
        <dbReference type="SAM" id="MobiDB-lite"/>
    </source>
</evidence>
<sequence length="179" mass="20518">MHRRSRPSKKEHLLPFGQRSTKGTTLRLSSSMPLNRRATYCEVIQRLASQTYNSASKTREHSATTATSTRERQTFIIIMITRRLLQTSLHRRKMARTSQRFGEASTQHGRPRRQRRDSFAAVASMERSPSTFSSHDIQHLMINIGADRRCCSLNKIETAKEGCDENVSILDLIAQIRSM</sequence>
<evidence type="ECO:0000313" key="3">
    <source>
        <dbReference type="Proteomes" id="UP000266841"/>
    </source>
</evidence>
<protein>
    <submittedName>
        <fullName evidence="2">Uncharacterized protein</fullName>
    </submittedName>
</protein>
<feature type="compositionally biased region" description="Polar residues" evidence="1">
    <location>
        <begin position="18"/>
        <end position="30"/>
    </location>
</feature>
<feature type="region of interest" description="Disordered" evidence="1">
    <location>
        <begin position="95"/>
        <end position="118"/>
    </location>
</feature>
<dbReference type="EMBL" id="AGNL01004248">
    <property type="protein sequence ID" value="EJK73736.1"/>
    <property type="molecule type" value="Genomic_DNA"/>
</dbReference>
<keyword evidence="3" id="KW-1185">Reference proteome</keyword>
<name>K0TIW1_THAOC</name>
<gene>
    <name evidence="2" type="ORF">THAOC_04623</name>
</gene>
<proteinExistence type="predicted"/>